<protein>
    <submittedName>
        <fullName evidence="2">Uncharacterized protein</fullName>
    </submittedName>
</protein>
<feature type="compositionally biased region" description="Acidic residues" evidence="1">
    <location>
        <begin position="71"/>
        <end position="85"/>
    </location>
</feature>
<evidence type="ECO:0000256" key="1">
    <source>
        <dbReference type="SAM" id="MobiDB-lite"/>
    </source>
</evidence>
<accession>A0AAD5Q9B0</accession>
<evidence type="ECO:0000313" key="3">
    <source>
        <dbReference type="Proteomes" id="UP001209570"/>
    </source>
</evidence>
<dbReference type="Proteomes" id="UP001209570">
    <property type="component" value="Unassembled WGS sequence"/>
</dbReference>
<sequence>MWARSSVRRCVQRVARSATTPAVRVAKSSSVQPAVARVSSVRACSSSRFLSLADDDADGERKSRRRRGEDGEGDDEGDDEDDSEQALEGADAVAGEKDGDLELEDEMYQFCVTETEELDREIMELYMSNPTKWTAERLARKYHMSKQRIEAAIVLQAEEAGLSPAEFRAKVEEAKALAEQRSKDGAASLASAEARGDDKEVKRLQKRDRQEQRAFDEADDEDLTEEEAALAMGYDDEAFRNPDFFFLNDEFDGLPPLTRRLGKQKATDKLYPEEAVEIQRLAAKNKFVELKSFAKPTDVKNRWKFAVKDTSKNKLPLLVRAEDHSLRLATKEEVLPRSWVRRPPFFAGLNASDL</sequence>
<comment type="caution">
    <text evidence="2">The sequence shown here is derived from an EMBL/GenBank/DDBJ whole genome shotgun (WGS) entry which is preliminary data.</text>
</comment>
<reference evidence="2" key="1">
    <citation type="submission" date="2021-12" db="EMBL/GenBank/DDBJ databases">
        <title>Prjna785345.</title>
        <authorList>
            <person name="Rujirawat T."/>
            <person name="Krajaejun T."/>
        </authorList>
    </citation>
    <scope>NUCLEOTIDE SEQUENCE</scope>
    <source>
        <strain evidence="2">Pi057C3</strain>
    </source>
</reference>
<proteinExistence type="predicted"/>
<evidence type="ECO:0000313" key="2">
    <source>
        <dbReference type="EMBL" id="KAJ0401660.1"/>
    </source>
</evidence>
<gene>
    <name evidence="2" type="ORF">P43SY_001292</name>
</gene>
<feature type="compositionally biased region" description="Basic and acidic residues" evidence="1">
    <location>
        <begin position="194"/>
        <end position="216"/>
    </location>
</feature>
<keyword evidence="3" id="KW-1185">Reference proteome</keyword>
<feature type="region of interest" description="Disordered" evidence="1">
    <location>
        <begin position="176"/>
        <end position="224"/>
    </location>
</feature>
<feature type="region of interest" description="Disordered" evidence="1">
    <location>
        <begin position="54"/>
        <end position="102"/>
    </location>
</feature>
<dbReference type="EMBL" id="JAKCXM010000122">
    <property type="protein sequence ID" value="KAJ0401660.1"/>
    <property type="molecule type" value="Genomic_DNA"/>
</dbReference>
<dbReference type="AlphaFoldDB" id="A0AAD5Q9B0"/>
<name>A0AAD5Q9B0_PYTIN</name>
<organism evidence="2 3">
    <name type="scientific">Pythium insidiosum</name>
    <name type="common">Pythiosis disease agent</name>
    <dbReference type="NCBI Taxonomy" id="114742"/>
    <lineage>
        <taxon>Eukaryota</taxon>
        <taxon>Sar</taxon>
        <taxon>Stramenopiles</taxon>
        <taxon>Oomycota</taxon>
        <taxon>Peronosporomycetes</taxon>
        <taxon>Pythiales</taxon>
        <taxon>Pythiaceae</taxon>
        <taxon>Pythium</taxon>
    </lineage>
</organism>